<sequence length="641" mass="64276">MKPHASLLAFVLASGASVAWAQDATIAGAVTAPYPTFQNISLEWAVSGDANANGVVSVRYRAQGEANFREAMPLFRVPAGSNATFSWANRHAGSVFGLRPGTTYEIALTLTDPDGGDATETLSVTTRALPAAAPGAPEITVTPASIGAALAAASPGDVLVLGDGTYGPITVTRDGAEGQPLVLRAANPGGAIVTGDVRMDGRSHVHIEGLTVHGKVKFNDAEAIVVRGCTIETTEDGIVAFASGVKNAAILDNVITGATAWTEAALGESGANVGEGIALTGPGNVIAFNRVRGFRDCVSLLEGAEAVNQVSVDFYGNDLDVCADDAIEADFAMGNVRVYQNRITRSFMGVSSQPSLGGPTYFLRNVMYGVVYQAFKLQRSSVGDVGLHNTVIKSGDAFSVNTGDVFSRALFRNNLFLGGPGAVYAGYDSGPGRVMQLPSAAASCSFDFDGFGAIGAGSFSGRVGSTTFGSLAEMQARTTEVHGVEVDLEAFEATIAYPADPFALPATPSFALAASGGAVDVGAVLANVNDGFSGAAPDLGAVELGQEEAVYGPGGKLGSSGAGAGDGAGGDGGAGGGSGGGGAMGAGGPGGDGASSAGEEREGSEGGCGCRVPQGEEGGAGRWVLGMLAALGVARRRRGRG</sequence>
<dbReference type="InterPro" id="IPR039513">
    <property type="entry name" value="PL-6"/>
</dbReference>
<reference evidence="4 5" key="2">
    <citation type="submission" date="2015-07" db="EMBL/GenBank/DDBJ databases">
        <title>Genome analysis of myxobacterium Chondromyces crocatus Cm c5 reveals a high potential for natural compound synthesis and the genetic basis for the loss of fruiting body formation.</title>
        <authorList>
            <person name="Zaburannyi N."/>
            <person name="Bunk B."/>
            <person name="Maier J."/>
            <person name="Overmann J."/>
            <person name="Mueller R."/>
        </authorList>
    </citation>
    <scope>NUCLEOTIDE SEQUENCE [LARGE SCALE GENOMIC DNA]</scope>
    <source>
        <strain evidence="4 5">Cm c5</strain>
    </source>
</reference>
<reference evidence="3" key="1">
    <citation type="journal article" date="2010" name="Chem. Biol.">
        <title>Biosynthesis of thuggacins in myxobacteria: comparative cluster analysis reveals basis for natural product structural diversity.</title>
        <authorList>
            <person name="Buntin K."/>
            <person name="Irschik H."/>
            <person name="Weissman K.J."/>
            <person name="Luxenburger E."/>
            <person name="Blocker H."/>
            <person name="Muller R."/>
        </authorList>
    </citation>
    <scope>NUCLEOTIDE SEQUENCE</scope>
    <source>
        <strain evidence="3">Cm c5</strain>
    </source>
</reference>
<dbReference type="Gene3D" id="2.160.20.10">
    <property type="entry name" value="Single-stranded right-handed beta-helix, Pectin lyase-like"/>
    <property type="match status" value="1"/>
</dbReference>
<dbReference type="RefSeq" id="WP_050433044.1">
    <property type="nucleotide sequence ID" value="NZ_CP012159.1"/>
</dbReference>
<keyword evidence="2" id="KW-0732">Signal</keyword>
<dbReference type="SUPFAM" id="SSF51126">
    <property type="entry name" value="Pectin lyase-like"/>
    <property type="match status" value="1"/>
</dbReference>
<dbReference type="InterPro" id="IPR024038">
    <property type="entry name" value="MYXO-CTERM"/>
</dbReference>
<protein>
    <submittedName>
        <fullName evidence="3">Uncharacterized protein</fullName>
    </submittedName>
</protein>
<feature type="region of interest" description="Disordered" evidence="1">
    <location>
        <begin position="562"/>
        <end position="617"/>
    </location>
</feature>
<proteinExistence type="predicted"/>
<evidence type="ECO:0000313" key="3">
    <source>
        <dbReference type="EMBL" id="ADH04646.1"/>
    </source>
</evidence>
<dbReference type="EMBL" id="CP012159">
    <property type="protein sequence ID" value="AKT41236.1"/>
    <property type="molecule type" value="Genomic_DNA"/>
</dbReference>
<name>D7P600_CHOCO</name>
<dbReference type="NCBIfam" id="TIGR03901">
    <property type="entry name" value="MYXO-CTERM"/>
    <property type="match status" value="1"/>
</dbReference>
<feature type="signal peptide" evidence="2">
    <location>
        <begin position="1"/>
        <end position="21"/>
    </location>
</feature>
<gene>
    <name evidence="4" type="ORF">CMC5_053970</name>
</gene>
<feature type="chain" id="PRO_5011205395" evidence="2">
    <location>
        <begin position="22"/>
        <end position="641"/>
    </location>
</feature>
<dbReference type="OrthoDB" id="6475864at2"/>
<dbReference type="KEGG" id="ccro:CMC5_053970"/>
<evidence type="ECO:0000313" key="5">
    <source>
        <dbReference type="Proteomes" id="UP000067626"/>
    </source>
</evidence>
<dbReference type="InterPro" id="IPR012334">
    <property type="entry name" value="Pectin_lyas_fold"/>
</dbReference>
<accession>D7P600</accession>
<evidence type="ECO:0000256" key="1">
    <source>
        <dbReference type="SAM" id="MobiDB-lite"/>
    </source>
</evidence>
<dbReference type="InterPro" id="IPR011050">
    <property type="entry name" value="Pectin_lyase_fold/virulence"/>
</dbReference>
<dbReference type="STRING" id="52.CMC5_053970"/>
<dbReference type="EMBL" id="GQ981381">
    <property type="protein sequence ID" value="ADH04646.1"/>
    <property type="molecule type" value="Genomic_DNA"/>
</dbReference>
<keyword evidence="5" id="KW-1185">Reference proteome</keyword>
<evidence type="ECO:0000256" key="2">
    <source>
        <dbReference type="SAM" id="SignalP"/>
    </source>
</evidence>
<organism evidence="3">
    <name type="scientific">Chondromyces crocatus</name>
    <dbReference type="NCBI Taxonomy" id="52"/>
    <lineage>
        <taxon>Bacteria</taxon>
        <taxon>Pseudomonadati</taxon>
        <taxon>Myxococcota</taxon>
        <taxon>Polyangia</taxon>
        <taxon>Polyangiales</taxon>
        <taxon>Polyangiaceae</taxon>
        <taxon>Chondromyces</taxon>
    </lineage>
</organism>
<feature type="compositionally biased region" description="Gly residues" evidence="1">
    <location>
        <begin position="562"/>
        <end position="593"/>
    </location>
</feature>
<dbReference type="Pfam" id="PF14592">
    <property type="entry name" value="Chondroitinas_B"/>
    <property type="match status" value="1"/>
</dbReference>
<dbReference type="Proteomes" id="UP000067626">
    <property type="component" value="Chromosome"/>
</dbReference>
<dbReference type="AlphaFoldDB" id="D7P600"/>
<evidence type="ECO:0000313" key="4">
    <source>
        <dbReference type="EMBL" id="AKT41236.1"/>
    </source>
</evidence>